<dbReference type="GO" id="GO:0006779">
    <property type="term" value="P:porphyrin-containing compound biosynthetic process"/>
    <property type="evidence" value="ECO:0007669"/>
    <property type="project" value="UniProtKB-KW"/>
</dbReference>
<dbReference type="GeneID" id="65548642"/>
<evidence type="ECO:0000313" key="13">
    <source>
        <dbReference type="EMBL" id="MBV6545852.1"/>
    </source>
</evidence>
<evidence type="ECO:0000313" key="14">
    <source>
        <dbReference type="Proteomes" id="UP000732858"/>
    </source>
</evidence>
<accession>A0A949T2W1</accession>
<keyword evidence="9" id="KW-0627">Porphyrin biosynthesis</keyword>
<dbReference type="OrthoDB" id="7067577at2"/>
<dbReference type="EMBL" id="JABULY010000001">
    <property type="protein sequence ID" value="MBV6530776.1"/>
    <property type="molecule type" value="Genomic_DNA"/>
</dbReference>
<organism evidence="13 14">
    <name type="scientific">Ursidibacter maritimus</name>
    <dbReference type="NCBI Taxonomy" id="1331689"/>
    <lineage>
        <taxon>Bacteria</taxon>
        <taxon>Pseudomonadati</taxon>
        <taxon>Pseudomonadota</taxon>
        <taxon>Gammaproteobacteria</taxon>
        <taxon>Pasteurellales</taxon>
        <taxon>Pasteurellaceae</taxon>
        <taxon>Ursidibacter</taxon>
    </lineage>
</organism>
<dbReference type="InterPro" id="IPR010817">
    <property type="entry name" value="HemY_N"/>
</dbReference>
<sequence length="417" mass="47293">MFRVLFLMLLVLAGLILAPYMAGSQGYVRIETGSKIFEMSLVMLIVFFAISMATVYLLEWVVTRFFRLSRGSYQWFGNRKRKLAQKQTLEGLMKMTEGDYSKAEKLISKNAMHSDEPVLNFIKAAEAAQQRGDDLAANKHLLEASKIAGPNSIAVEIARTRILLQQGKLPAARSSVDSLLVLAPNNIDALRLAIEIYQKSKAYKALDNVLDVIGKRSFLSAEEYESLEHQVEDGLLDEIMNDDGQEGLLTWWDNQPSNRRRSVYLRTALIKRLLDTNDHQSAAEIALETVKKADDEQLQPLFKELTRLQVDEHSKLLKVLAKRYNKAAEHYQDDYARALGYIYAREGLFAQAKGYFVQVLEHKECTANDRIMALYVAEQTNDTELVARIRQDNLKEVNVSVNEEPVLSLPEDVESKA</sequence>
<dbReference type="GO" id="GO:0005886">
    <property type="term" value="C:plasma membrane"/>
    <property type="evidence" value="ECO:0007669"/>
    <property type="project" value="UniProtKB-SubCell"/>
</dbReference>
<evidence type="ECO:0000256" key="6">
    <source>
        <dbReference type="ARBA" id="ARBA00022692"/>
    </source>
</evidence>
<dbReference type="RefSeq" id="WP_157403037.1">
    <property type="nucleotide sequence ID" value="NZ_JABULY010000001.1"/>
</dbReference>
<dbReference type="Proteomes" id="UP000732858">
    <property type="component" value="Unassembled WGS sequence"/>
</dbReference>
<dbReference type="InterPro" id="IPR011990">
    <property type="entry name" value="TPR-like_helical_dom_sf"/>
</dbReference>
<protein>
    <submittedName>
        <fullName evidence="13">Heme biosynthesis protein HemY</fullName>
    </submittedName>
</protein>
<keyword evidence="7 10" id="KW-1133">Transmembrane helix</keyword>
<dbReference type="SUPFAM" id="SSF48452">
    <property type="entry name" value="TPR-like"/>
    <property type="match status" value="1"/>
</dbReference>
<dbReference type="Proteomes" id="UP001196379">
    <property type="component" value="Unassembled WGS sequence"/>
</dbReference>
<evidence type="ECO:0000256" key="9">
    <source>
        <dbReference type="ARBA" id="ARBA00023244"/>
    </source>
</evidence>
<comment type="subcellular location">
    <subcellularLocation>
        <location evidence="2">Cell inner membrane</location>
        <topology evidence="2">Multi-pass membrane protein</topology>
    </subcellularLocation>
</comment>
<gene>
    <name evidence="12" type="ORF">HT657_01225</name>
    <name evidence="13" type="ORF">HT672_00825</name>
</gene>
<dbReference type="Gene3D" id="1.25.40.10">
    <property type="entry name" value="Tetratricopeptide repeat domain"/>
    <property type="match status" value="1"/>
</dbReference>
<feature type="transmembrane region" description="Helical" evidence="10">
    <location>
        <begin position="40"/>
        <end position="62"/>
    </location>
</feature>
<keyword evidence="4" id="KW-1003">Cell membrane</keyword>
<dbReference type="GO" id="GO:0042168">
    <property type="term" value="P:heme metabolic process"/>
    <property type="evidence" value="ECO:0007669"/>
    <property type="project" value="InterPro"/>
</dbReference>
<proteinExistence type="predicted"/>
<dbReference type="Pfam" id="PF07219">
    <property type="entry name" value="HemY_N"/>
    <property type="match status" value="1"/>
</dbReference>
<dbReference type="InterPro" id="IPR005254">
    <property type="entry name" value="Heme_biosyn_assoc_TPR_pro"/>
</dbReference>
<evidence type="ECO:0000259" key="11">
    <source>
        <dbReference type="Pfam" id="PF07219"/>
    </source>
</evidence>
<name>A0A949T2W1_9PAST</name>
<evidence type="ECO:0000256" key="1">
    <source>
        <dbReference type="ARBA" id="ARBA00002962"/>
    </source>
</evidence>
<comment type="pathway">
    <text evidence="3">Porphyrin-containing compound metabolism; protoheme biosynthesis.</text>
</comment>
<keyword evidence="15" id="KW-1185">Reference proteome</keyword>
<evidence type="ECO:0000256" key="3">
    <source>
        <dbReference type="ARBA" id="ARBA00004744"/>
    </source>
</evidence>
<reference evidence="13 15" key="1">
    <citation type="journal article" date="2021" name="Mol. Ecol.">
        <title>Polar bear-adapted Ursidibacter maritimus are remarkably conserved after generations in captivity.</title>
        <authorList>
            <person name="Espinosa-Gongora C."/>
            <person name="Hansen M.J."/>
            <person name="Bertelsen M.F."/>
            <person name="Bojesen A.M."/>
        </authorList>
    </citation>
    <scope>NUCLEOTIDE SEQUENCE</scope>
    <source>
        <strain evidence="13">Pb43105x</strain>
        <strain evidence="12 15">Pb43106</strain>
    </source>
</reference>
<dbReference type="AlphaFoldDB" id="A0A949T2W1"/>
<evidence type="ECO:0000256" key="7">
    <source>
        <dbReference type="ARBA" id="ARBA00022989"/>
    </source>
</evidence>
<keyword evidence="5" id="KW-0997">Cell inner membrane</keyword>
<evidence type="ECO:0000313" key="12">
    <source>
        <dbReference type="EMBL" id="MBV6530776.1"/>
    </source>
</evidence>
<evidence type="ECO:0000256" key="8">
    <source>
        <dbReference type="ARBA" id="ARBA00023136"/>
    </source>
</evidence>
<dbReference type="EMBL" id="JABUMC010000001">
    <property type="protein sequence ID" value="MBV6545852.1"/>
    <property type="molecule type" value="Genomic_DNA"/>
</dbReference>
<keyword evidence="6 10" id="KW-0812">Transmembrane</keyword>
<evidence type="ECO:0000256" key="5">
    <source>
        <dbReference type="ARBA" id="ARBA00022519"/>
    </source>
</evidence>
<evidence type="ECO:0000256" key="10">
    <source>
        <dbReference type="SAM" id="Phobius"/>
    </source>
</evidence>
<keyword evidence="8 10" id="KW-0472">Membrane</keyword>
<evidence type="ECO:0000313" key="15">
    <source>
        <dbReference type="Proteomes" id="UP001196379"/>
    </source>
</evidence>
<comment type="caution">
    <text evidence="13">The sequence shown here is derived from an EMBL/GenBank/DDBJ whole genome shotgun (WGS) entry which is preliminary data.</text>
</comment>
<dbReference type="NCBIfam" id="TIGR00540">
    <property type="entry name" value="TPR_hemY_coli"/>
    <property type="match status" value="1"/>
</dbReference>
<evidence type="ECO:0000256" key="4">
    <source>
        <dbReference type="ARBA" id="ARBA00022475"/>
    </source>
</evidence>
<feature type="domain" description="HemY N-terminal" evidence="11">
    <location>
        <begin position="26"/>
        <end position="132"/>
    </location>
</feature>
<comment type="function">
    <text evidence="1">Involved in a late step of protoheme IX synthesis.</text>
</comment>
<evidence type="ECO:0000256" key="2">
    <source>
        <dbReference type="ARBA" id="ARBA00004429"/>
    </source>
</evidence>